<feature type="region of interest" description="Disordered" evidence="1">
    <location>
        <begin position="1"/>
        <end position="26"/>
    </location>
</feature>
<keyword evidence="4" id="KW-1185">Reference proteome</keyword>
<proteinExistence type="predicted"/>
<keyword evidence="2" id="KW-0812">Transmembrane</keyword>
<evidence type="ECO:0008006" key="5">
    <source>
        <dbReference type="Google" id="ProtNLM"/>
    </source>
</evidence>
<feature type="compositionally biased region" description="Pro residues" evidence="1">
    <location>
        <begin position="7"/>
        <end position="21"/>
    </location>
</feature>
<reference evidence="3" key="1">
    <citation type="journal article" date="2022" name="ISME J.">
        <title>Identification of active gaseous-alkane degraders at natural gas seeps.</title>
        <authorList>
            <person name="Farhan Ul Haque M."/>
            <person name="Hernandez M."/>
            <person name="Crombie A.T."/>
            <person name="Murrell J.C."/>
        </authorList>
    </citation>
    <scope>NUCLEOTIDE SEQUENCE</scope>
    <source>
        <strain evidence="3">ANDR5</strain>
    </source>
</reference>
<protein>
    <recommendedName>
        <fullName evidence="5">Alanine and proline rich membrane protein</fullName>
    </recommendedName>
</protein>
<evidence type="ECO:0000256" key="1">
    <source>
        <dbReference type="SAM" id="MobiDB-lite"/>
    </source>
</evidence>
<feature type="transmembrane region" description="Helical" evidence="2">
    <location>
        <begin position="30"/>
        <end position="51"/>
    </location>
</feature>
<sequence>MSQAPYGPGPTAPAPWPPQGPPASRGPSRLPTVIAIVIALIAVAVAIGAWFRPAPKAETPAAKTYSEQEVADAKKAVCDAYQTVQSTLQASANQSAPGPNDTLQQFALSVNGRLAAFAGGDYLYRELTENPAVPKQLSEAVRQLASAYQKAALAQIAQADRSKLDSIYKSADAAAATATEVCR</sequence>
<comment type="caution">
    <text evidence="3">The sequence shown here is derived from an EMBL/GenBank/DDBJ whole genome shotgun (WGS) entry which is preliminary data.</text>
</comment>
<dbReference type="Proteomes" id="UP001139068">
    <property type="component" value="Unassembled WGS sequence"/>
</dbReference>
<evidence type="ECO:0000256" key="2">
    <source>
        <dbReference type="SAM" id="Phobius"/>
    </source>
</evidence>
<dbReference type="EMBL" id="JAIVFL010000001">
    <property type="protein sequence ID" value="MCI4673778.1"/>
    <property type="molecule type" value="Genomic_DNA"/>
</dbReference>
<accession>A0ABS9YRI1</accession>
<gene>
    <name evidence="3" type="ORF">K9U37_01910</name>
</gene>
<name>A0ABS9YRI1_9MYCO</name>
<keyword evidence="2" id="KW-1133">Transmembrane helix</keyword>
<evidence type="ECO:0000313" key="3">
    <source>
        <dbReference type="EMBL" id="MCI4673778.1"/>
    </source>
</evidence>
<dbReference type="RefSeq" id="WP_243070283.1">
    <property type="nucleotide sequence ID" value="NZ_JAIVFL010000001.1"/>
</dbReference>
<evidence type="ECO:0000313" key="4">
    <source>
        <dbReference type="Proteomes" id="UP001139068"/>
    </source>
</evidence>
<organism evidence="3 4">
    <name type="scientific">Candidatus Mycolicibacterium alkanivorans</name>
    <dbReference type="NCBI Taxonomy" id="2954114"/>
    <lineage>
        <taxon>Bacteria</taxon>
        <taxon>Bacillati</taxon>
        <taxon>Actinomycetota</taxon>
        <taxon>Actinomycetes</taxon>
        <taxon>Mycobacteriales</taxon>
        <taxon>Mycobacteriaceae</taxon>
        <taxon>Mycolicibacterium</taxon>
    </lineage>
</organism>
<keyword evidence="2" id="KW-0472">Membrane</keyword>